<feature type="region of interest" description="Disordered" evidence="1">
    <location>
        <begin position="53"/>
        <end position="104"/>
    </location>
</feature>
<evidence type="ECO:0000313" key="4">
    <source>
        <dbReference type="Proteomes" id="UP000053831"/>
    </source>
</evidence>
<dbReference type="Proteomes" id="UP000053831">
    <property type="component" value="Unassembled WGS sequence"/>
</dbReference>
<dbReference type="PANTHER" id="PTHR15629">
    <property type="entry name" value="SH3YL1 PROTEIN"/>
    <property type="match status" value="1"/>
</dbReference>
<dbReference type="CDD" id="cd11524">
    <property type="entry name" value="SYLF"/>
    <property type="match status" value="1"/>
</dbReference>
<organism evidence="3 4">
    <name type="scientific">Escovopsis weberi</name>
    <dbReference type="NCBI Taxonomy" id="150374"/>
    <lineage>
        <taxon>Eukaryota</taxon>
        <taxon>Fungi</taxon>
        <taxon>Dikarya</taxon>
        <taxon>Ascomycota</taxon>
        <taxon>Pezizomycotina</taxon>
        <taxon>Sordariomycetes</taxon>
        <taxon>Hypocreomycetidae</taxon>
        <taxon>Hypocreales</taxon>
        <taxon>Hypocreaceae</taxon>
        <taxon>Escovopsis</taxon>
    </lineage>
</organism>
<dbReference type="OrthoDB" id="443981at2759"/>
<feature type="compositionally biased region" description="Basic and acidic residues" evidence="1">
    <location>
        <begin position="438"/>
        <end position="447"/>
    </location>
</feature>
<protein>
    <submittedName>
        <fullName evidence="3">SH3 domain-containing protein</fullName>
    </submittedName>
</protein>
<evidence type="ECO:0000256" key="1">
    <source>
        <dbReference type="SAM" id="MobiDB-lite"/>
    </source>
</evidence>
<dbReference type="PANTHER" id="PTHR15629:SF8">
    <property type="entry name" value="DUF500 DOMAIN PROTEIN (AFU_ORTHOLOGUE AFUA_5G07310)"/>
    <property type="match status" value="1"/>
</dbReference>
<accession>A0A0M9VSC5</accession>
<reference evidence="3 4" key="1">
    <citation type="submission" date="2015-07" db="EMBL/GenBank/DDBJ databases">
        <title>The genome of the fungus Escovopsis weberi, a specialized disease agent of ant agriculture.</title>
        <authorList>
            <person name="de Man T.J."/>
            <person name="Stajich J.E."/>
            <person name="Kubicek C.P."/>
            <person name="Chenthamara K."/>
            <person name="Atanasova L."/>
            <person name="Druzhinina I.S."/>
            <person name="Birnbaum S."/>
            <person name="Barribeau S.M."/>
            <person name="Teiling C."/>
            <person name="Suen G."/>
            <person name="Currie C."/>
            <person name="Gerardo N.M."/>
        </authorList>
    </citation>
    <scope>NUCLEOTIDE SEQUENCE [LARGE SCALE GENOMIC DNA]</scope>
</reference>
<evidence type="ECO:0000313" key="3">
    <source>
        <dbReference type="EMBL" id="KOS17563.1"/>
    </source>
</evidence>
<feature type="region of interest" description="Disordered" evidence="1">
    <location>
        <begin position="459"/>
        <end position="491"/>
    </location>
</feature>
<dbReference type="GO" id="GO:0035091">
    <property type="term" value="F:phosphatidylinositol binding"/>
    <property type="evidence" value="ECO:0007669"/>
    <property type="project" value="TreeGrafter"/>
</dbReference>
<feature type="region of interest" description="Disordered" evidence="1">
    <location>
        <begin position="127"/>
        <end position="148"/>
    </location>
</feature>
<dbReference type="Pfam" id="PF04366">
    <property type="entry name" value="Ysc84"/>
    <property type="match status" value="1"/>
</dbReference>
<sequence length="491" mass="53087">MADSTEETYYTSRYETYTTSRNATYEVPIGSSSSNLRDYNTFITPRASSYAFPGDPSYSASRNPTFSLPRDESSFSIPRDPALSLPRDGPTLTTPTPRSSSYTTSRDATYTFRNGVYTRDETEEFYDPLPSYDDAAAGGSRPPAKGSSKRWVNAQSKLGWPVNKAANLLGAEGFWPSHMEKECNKAARILHSFTGLGLPYPPSKNAPMHPLGLSKKSMILIPTAVLSNCAGLAIFNVVRAGAIHGSLAGGSGVVVARRPDGTWSPPSSFLVSTIGGGFMIGLDIYDCICVLNTVDQLRAFTNPRFSLGGEASVALGPLGTGASLDAAVSRTARPMWTYMKSRGIWAGIQIDGTIIITRPDCNAVFYNEKGISAKKILRGHMAWPEGGRALYDVLKCIDDPHAYNRLVWEEEEPDDALPGPPLDRQLQSPGSLAGAITSRDHKGDVKDTTEVVDEEFFADDPFADDPFGDQNAITPPAAESSSRNMTLLDGF</sequence>
<proteinExistence type="predicted"/>
<dbReference type="AlphaFoldDB" id="A0A0M9VSC5"/>
<keyword evidence="4" id="KW-1185">Reference proteome</keyword>
<comment type="caution">
    <text evidence="3">The sequence shown here is derived from an EMBL/GenBank/DDBJ whole genome shotgun (WGS) entry which is preliminary data.</text>
</comment>
<feature type="region of interest" description="Disordered" evidence="1">
    <location>
        <begin position="411"/>
        <end position="447"/>
    </location>
</feature>
<name>A0A0M9VSC5_ESCWE</name>
<dbReference type="STRING" id="150374.A0A0M9VSC5"/>
<evidence type="ECO:0000259" key="2">
    <source>
        <dbReference type="Pfam" id="PF04366"/>
    </source>
</evidence>
<gene>
    <name evidence="3" type="ORF">ESCO_003085</name>
</gene>
<feature type="domain" description="Ysc84 actin-binding" evidence="2">
    <location>
        <begin position="273"/>
        <end position="395"/>
    </location>
</feature>
<feature type="compositionally biased region" description="Low complexity" evidence="1">
    <location>
        <begin position="90"/>
        <end position="104"/>
    </location>
</feature>
<dbReference type="EMBL" id="LGSR01000022">
    <property type="protein sequence ID" value="KOS17563.1"/>
    <property type="molecule type" value="Genomic_DNA"/>
</dbReference>
<dbReference type="InterPro" id="IPR051702">
    <property type="entry name" value="SH3_domain_YSC84-like"/>
</dbReference>
<dbReference type="InterPro" id="IPR007461">
    <property type="entry name" value="Ysc84_actin-binding"/>
</dbReference>